<dbReference type="PANTHER" id="PTHR43777:SF1">
    <property type="entry name" value="MOLYBDENUM COFACTOR CYTIDYLYLTRANSFERASE"/>
    <property type="match status" value="1"/>
</dbReference>
<dbReference type="RefSeq" id="WP_096356047.1">
    <property type="nucleotide sequence ID" value="NZ_AP014946.1"/>
</dbReference>
<dbReference type="SMART" id="SM00852">
    <property type="entry name" value="MoCF_biosynth"/>
    <property type="match status" value="1"/>
</dbReference>
<keyword evidence="3" id="KW-0548">Nucleotidyltransferase</keyword>
<dbReference type="InterPro" id="IPR001453">
    <property type="entry name" value="MoaB/Mog_dom"/>
</dbReference>
<dbReference type="Proteomes" id="UP000236884">
    <property type="component" value="Chromosome"/>
</dbReference>
<dbReference type="EC" id="2.7.7.76" evidence="3"/>
<feature type="domain" description="MoaB/Mog" evidence="2">
    <location>
        <begin position="171"/>
        <end position="304"/>
    </location>
</feature>
<dbReference type="PIRSF" id="PIRSF036626">
    <property type="entry name" value="MPTBd_MobAlike"/>
    <property type="match status" value="1"/>
</dbReference>
<dbReference type="OrthoDB" id="9779263at2"/>
<accession>A0A0S3PW02</accession>
<dbReference type="Gene3D" id="3.90.550.10">
    <property type="entry name" value="Spore Coat Polysaccharide Biosynthesis Protein SpsA, Chain A"/>
    <property type="match status" value="1"/>
</dbReference>
<dbReference type="EMBL" id="AP014946">
    <property type="protein sequence ID" value="BAT60107.1"/>
    <property type="molecule type" value="Genomic_DNA"/>
</dbReference>
<dbReference type="AlphaFoldDB" id="A0A0S3PW02"/>
<proteinExistence type="predicted"/>
<evidence type="ECO:0000313" key="3">
    <source>
        <dbReference type="EMBL" id="BAT60107.1"/>
    </source>
</evidence>
<dbReference type="Pfam" id="PF12804">
    <property type="entry name" value="NTP_transf_3"/>
    <property type="match status" value="1"/>
</dbReference>
<evidence type="ECO:0000313" key="4">
    <source>
        <dbReference type="Proteomes" id="UP000236884"/>
    </source>
</evidence>
<dbReference type="InterPro" id="IPR029044">
    <property type="entry name" value="Nucleotide-diphossugar_trans"/>
</dbReference>
<keyword evidence="4" id="KW-1185">Reference proteome</keyword>
<dbReference type="SUPFAM" id="SSF53218">
    <property type="entry name" value="Molybdenum cofactor biosynthesis proteins"/>
    <property type="match status" value="1"/>
</dbReference>
<dbReference type="CDD" id="cd04182">
    <property type="entry name" value="GT_2_like_f"/>
    <property type="match status" value="1"/>
</dbReference>
<sequence>MKFGPVALKDALGAMAVHTIRAPGIVLKKGTIIGPDEIAALGIAGIGEVVVARMEDTDIGEDVAAAEVASAVAGDHVRVERAFTGRSNLYAEAPGVLVVDEAAITALNRIDESITLATLQANKPVVPGEMIATVKIIPFAVPAASRDAAIAAAQTAAPLLRVAPYRVRKVGVISTLLPGLAPKVIEKTLHVTAERLAPADAHIVAEKRVPHEERALRTAIDEVIAKGAELVLIFGASAIADRRDVIPSAIEAAGGEIEYFGMPVDPGNLLLIGSHGDLPILGAPGCARSPKENGFDWVLSRLLAKLPVSRRDISGMGVGGLLMEIVTRPQPRADDTVATGKKAAIVLAAGRSSRMLGPNKLLAEINGVPLVRRTVEAALQSEVSDVVVVTGHMQKEVKAALKGLKVTFAHNPDFADGLSTSLRTGIAALPADADATVICLADMPQIDGALIDKLFDAFNPAVGALIVVPTVDGRRGNPVVWARRFFGELGALQGDVGARHLIGTYADVVAEVPMDGDAVFEDVDTPDAFNIAKARLERA</sequence>
<dbReference type="KEGG" id="vgo:GJW-30_1_02642"/>
<dbReference type="CDD" id="cd03522">
    <property type="entry name" value="MoeA_like"/>
    <property type="match status" value="1"/>
</dbReference>
<dbReference type="InterPro" id="IPR036425">
    <property type="entry name" value="MoaB/Mog-like_dom_sf"/>
</dbReference>
<dbReference type="Gene3D" id="3.40.980.10">
    <property type="entry name" value="MoaB/Mog-like domain"/>
    <property type="match status" value="1"/>
</dbReference>
<dbReference type="GO" id="GO:0061602">
    <property type="term" value="F:molybdenum cofactor cytidylyltransferase activity"/>
    <property type="evidence" value="ECO:0007669"/>
    <property type="project" value="UniProtKB-EC"/>
</dbReference>
<keyword evidence="3" id="KW-0808">Transferase</keyword>
<dbReference type="PANTHER" id="PTHR43777">
    <property type="entry name" value="MOLYBDENUM COFACTOR CYTIDYLYLTRANSFERASE"/>
    <property type="match status" value="1"/>
</dbReference>
<dbReference type="InterPro" id="IPR025877">
    <property type="entry name" value="MobA-like_NTP_Trfase"/>
</dbReference>
<gene>
    <name evidence="3" type="primary">mocA</name>
    <name evidence="3" type="ORF">GJW-30_1_02642</name>
</gene>
<evidence type="ECO:0000256" key="1">
    <source>
        <dbReference type="ARBA" id="ARBA00022842"/>
    </source>
</evidence>
<evidence type="ECO:0000259" key="2">
    <source>
        <dbReference type="SMART" id="SM00852"/>
    </source>
</evidence>
<protein>
    <submittedName>
        <fullName evidence="3">Molybdenum cofactor cytidylyltransferase</fullName>
        <ecNumber evidence="3">2.7.7.76</ecNumber>
    </submittedName>
</protein>
<organism evidence="3 4">
    <name type="scientific">Variibacter gotjawalensis</name>
    <dbReference type="NCBI Taxonomy" id="1333996"/>
    <lineage>
        <taxon>Bacteria</taxon>
        <taxon>Pseudomonadati</taxon>
        <taxon>Pseudomonadota</taxon>
        <taxon>Alphaproteobacteria</taxon>
        <taxon>Hyphomicrobiales</taxon>
        <taxon>Nitrobacteraceae</taxon>
        <taxon>Variibacter</taxon>
    </lineage>
</organism>
<name>A0A0S3PW02_9BRAD</name>
<reference evidence="3 4" key="1">
    <citation type="submission" date="2015-08" db="EMBL/GenBank/DDBJ databases">
        <title>Investigation of the bacterial diversity of lava forest soil.</title>
        <authorList>
            <person name="Lee J.S."/>
        </authorList>
    </citation>
    <scope>NUCLEOTIDE SEQUENCE [LARGE SCALE GENOMIC DNA]</scope>
    <source>
        <strain evidence="3 4">GJW-30</strain>
    </source>
</reference>
<dbReference type="InterPro" id="IPR012184">
    <property type="entry name" value="Bifunc_Mopterin-bd"/>
</dbReference>
<keyword evidence="1" id="KW-0460">Magnesium</keyword>
<dbReference type="SUPFAM" id="SSF53448">
    <property type="entry name" value="Nucleotide-diphospho-sugar transferases"/>
    <property type="match status" value="1"/>
</dbReference>